<organism evidence="3 4">
    <name type="scientific">Streptacidiphilus pinicola</name>
    <dbReference type="NCBI Taxonomy" id="2219663"/>
    <lineage>
        <taxon>Bacteria</taxon>
        <taxon>Bacillati</taxon>
        <taxon>Actinomycetota</taxon>
        <taxon>Actinomycetes</taxon>
        <taxon>Kitasatosporales</taxon>
        <taxon>Streptomycetaceae</taxon>
        <taxon>Streptacidiphilus</taxon>
    </lineage>
</organism>
<evidence type="ECO:0000313" key="4">
    <source>
        <dbReference type="Proteomes" id="UP000248889"/>
    </source>
</evidence>
<feature type="region of interest" description="Disordered" evidence="2">
    <location>
        <begin position="128"/>
        <end position="153"/>
    </location>
</feature>
<evidence type="ECO:0000256" key="1">
    <source>
        <dbReference type="ARBA" id="ARBA00022801"/>
    </source>
</evidence>
<dbReference type="CDD" id="cd05829">
    <property type="entry name" value="Sortase_F"/>
    <property type="match status" value="1"/>
</dbReference>
<protein>
    <submittedName>
        <fullName evidence="3">Class F sortase</fullName>
    </submittedName>
</protein>
<dbReference type="Pfam" id="PF04203">
    <property type="entry name" value="Sortase"/>
    <property type="match status" value="1"/>
</dbReference>
<proteinExistence type="predicted"/>
<dbReference type="AlphaFoldDB" id="A0A2X0IDM6"/>
<evidence type="ECO:0000313" key="3">
    <source>
        <dbReference type="EMBL" id="RAG83102.1"/>
    </source>
</evidence>
<dbReference type="InterPro" id="IPR042001">
    <property type="entry name" value="Sortase_F"/>
</dbReference>
<dbReference type="Proteomes" id="UP000248889">
    <property type="component" value="Unassembled WGS sequence"/>
</dbReference>
<keyword evidence="1" id="KW-0378">Hydrolase</keyword>
<dbReference type="EMBL" id="QKYN01000095">
    <property type="protein sequence ID" value="RAG83102.1"/>
    <property type="molecule type" value="Genomic_DNA"/>
</dbReference>
<gene>
    <name evidence="3" type="ORF">DN069_23985</name>
</gene>
<accession>A0A2X0IDM6</accession>
<reference evidence="3 4" key="1">
    <citation type="submission" date="2018-06" db="EMBL/GenBank/DDBJ databases">
        <title>Streptacidiphilus pinicola sp. nov., isolated from pine grove soil.</title>
        <authorList>
            <person name="Roh S.G."/>
            <person name="Park S."/>
            <person name="Kim M.-K."/>
            <person name="Yun B.-R."/>
            <person name="Park J."/>
            <person name="Kim M.J."/>
            <person name="Kim Y.S."/>
            <person name="Kim S.B."/>
        </authorList>
    </citation>
    <scope>NUCLEOTIDE SEQUENCE [LARGE SCALE GENOMIC DNA]</scope>
    <source>
        <strain evidence="3 4">MMS16-CNU450</strain>
    </source>
</reference>
<keyword evidence="4" id="KW-1185">Reference proteome</keyword>
<comment type="caution">
    <text evidence="3">The sequence shown here is derived from an EMBL/GenBank/DDBJ whole genome shotgun (WGS) entry which is preliminary data.</text>
</comment>
<dbReference type="SUPFAM" id="SSF63817">
    <property type="entry name" value="Sortase"/>
    <property type="match status" value="1"/>
</dbReference>
<sequence length="311" mass="32310">MLSPRRRRLVWWPRPPLRRRLGAWPWCRPVTTTGTATVTVTVTTGSAATVTATATVTVATAIAVTTTGSRRVAAAWPRWWPAGPRTSVADSLAFGGGRPRAAATAVLLTCLLAPALAGCGASRHQAADVRPGPAQATPSLSAPPSPAASVSPRAVAPLYRSAPVRIVITRLGLNAPLVPVGQTADGTVATPPFSQPRTAGWYTGSVTPGQNGTSVIVGHVDTPTGPAVFYPLTVARAGDTVAITRADRSTADFTVDAIKVIPRDDFDENTVYGPTGRPEVRLITCGGTFDKAMGEYTSNVVVYAHLTGAQT</sequence>
<name>A0A2X0IDM6_9ACTN</name>
<dbReference type="InterPro" id="IPR005754">
    <property type="entry name" value="Sortase"/>
</dbReference>
<dbReference type="GO" id="GO:0016787">
    <property type="term" value="F:hydrolase activity"/>
    <property type="evidence" value="ECO:0007669"/>
    <property type="project" value="UniProtKB-KW"/>
</dbReference>
<dbReference type="InterPro" id="IPR023365">
    <property type="entry name" value="Sortase_dom-sf"/>
</dbReference>
<dbReference type="OrthoDB" id="525039at2"/>
<dbReference type="NCBIfam" id="NF033748">
    <property type="entry name" value="class_F_sortase"/>
    <property type="match status" value="1"/>
</dbReference>
<dbReference type="Gene3D" id="2.40.260.10">
    <property type="entry name" value="Sortase"/>
    <property type="match status" value="1"/>
</dbReference>
<evidence type="ECO:0000256" key="2">
    <source>
        <dbReference type="SAM" id="MobiDB-lite"/>
    </source>
</evidence>